<gene>
    <name evidence="1" type="ORF">PGQ11_008128</name>
</gene>
<name>A0ABR2IFP9_9PEZI</name>
<keyword evidence="2" id="KW-1185">Reference proteome</keyword>
<dbReference type="EMBL" id="JAPCWZ010000005">
    <property type="protein sequence ID" value="KAK8861893.1"/>
    <property type="molecule type" value="Genomic_DNA"/>
</dbReference>
<evidence type="ECO:0000313" key="2">
    <source>
        <dbReference type="Proteomes" id="UP001390339"/>
    </source>
</evidence>
<organism evidence="1 2">
    <name type="scientific">Apiospora arundinis</name>
    <dbReference type="NCBI Taxonomy" id="335852"/>
    <lineage>
        <taxon>Eukaryota</taxon>
        <taxon>Fungi</taxon>
        <taxon>Dikarya</taxon>
        <taxon>Ascomycota</taxon>
        <taxon>Pezizomycotina</taxon>
        <taxon>Sordariomycetes</taxon>
        <taxon>Xylariomycetidae</taxon>
        <taxon>Amphisphaeriales</taxon>
        <taxon>Apiosporaceae</taxon>
        <taxon>Apiospora</taxon>
    </lineage>
</organism>
<accession>A0ABR2IFP9</accession>
<proteinExistence type="predicted"/>
<comment type="caution">
    <text evidence="1">The sequence shown here is derived from an EMBL/GenBank/DDBJ whole genome shotgun (WGS) entry which is preliminary data.</text>
</comment>
<protein>
    <submittedName>
        <fullName evidence="1">Uncharacterized protein</fullName>
    </submittedName>
</protein>
<dbReference type="Proteomes" id="UP001390339">
    <property type="component" value="Unassembled WGS sequence"/>
</dbReference>
<evidence type="ECO:0000313" key="1">
    <source>
        <dbReference type="EMBL" id="KAK8861893.1"/>
    </source>
</evidence>
<reference evidence="1 2" key="1">
    <citation type="journal article" date="2024" name="IMA Fungus">
        <title>Apiospora arundinis, a panoply of carbohydrate-active enzymes and secondary metabolites.</title>
        <authorList>
            <person name="Sorensen T."/>
            <person name="Petersen C."/>
            <person name="Muurmann A.T."/>
            <person name="Christiansen J.V."/>
            <person name="Brundto M.L."/>
            <person name="Overgaard C.K."/>
            <person name="Boysen A.T."/>
            <person name="Wollenberg R.D."/>
            <person name="Larsen T.O."/>
            <person name="Sorensen J.L."/>
            <person name="Nielsen K.L."/>
            <person name="Sondergaard T.E."/>
        </authorList>
    </citation>
    <scope>NUCLEOTIDE SEQUENCE [LARGE SCALE GENOMIC DNA]</scope>
    <source>
        <strain evidence="1 2">AAU 773</strain>
    </source>
</reference>
<sequence length="469" mass="55000">MATSESGIPWDLLTSNFSFASSYPDHENVTDFFQRKRPDQGRDLNKFVEFLSEILAGSAARERQKFPDRYEAAARDEVVITESDALKIAPHMRRHHLKYSMDERHYEKQGCPVSLCTHVGDTECLCALRFEERRMSSFLHRFSGGYECYAFDRTDRDSFLGQELLKTILVYGDMDTVLRICAHPDVDFLTWWNACQCQCIQPDLGWDLLIQDALPAYIGLRFIQSFSNIWERGPGDVGPRPDFRQTRMYQGMVRNSTMSGYKSGIPSYLHKKFFGIQDGQFNNYPELRDKDRWRVDQVRGHSGYQLILGRVPYDEFLEVEKEVPYMPSSEEVEEVRSALFAQGLPAELTDIILELAEYHGERRALEVPHDPFHEKNREQLDRYLRECWKVLMRCDMMARALGDKVPWDVLIGRHIFELFRDLEGSTKLSSEYESDADEPVVDDWQTIRKRAWERGDRLRFDEYYKTVFL</sequence>